<reference evidence="1 2" key="1">
    <citation type="journal article" date="2023" name="Res Sq">
        <title>Genomic and morphological characterization of Knufia obscura isolated from the Mars 2020 spacecraft assembly facility.</title>
        <authorList>
            <person name="Chander A.M."/>
            <person name="Teixeira M.M."/>
            <person name="Singh N.K."/>
            <person name="Williams M.P."/>
            <person name="Parker C.W."/>
            <person name="Leo P."/>
            <person name="Stajich J.E."/>
            <person name="Torok T."/>
            <person name="Tighe S."/>
            <person name="Mason C.E."/>
            <person name="Venkateswaran K."/>
        </authorList>
    </citation>
    <scope>NUCLEOTIDE SEQUENCE [LARGE SCALE GENOMIC DNA]</scope>
    <source>
        <strain evidence="1 2">CCFEE 5817</strain>
    </source>
</reference>
<evidence type="ECO:0000313" key="1">
    <source>
        <dbReference type="EMBL" id="KAK5939773.1"/>
    </source>
</evidence>
<dbReference type="Proteomes" id="UP001334248">
    <property type="component" value="Unassembled WGS sequence"/>
</dbReference>
<gene>
    <name evidence="1" type="ORF">PMZ80_008155</name>
</gene>
<dbReference type="SUPFAM" id="SSF56634">
    <property type="entry name" value="Heme-dependent catalase-like"/>
    <property type="match status" value="1"/>
</dbReference>
<organism evidence="1 2">
    <name type="scientific">Knufia obscura</name>
    <dbReference type="NCBI Taxonomy" id="1635080"/>
    <lineage>
        <taxon>Eukaryota</taxon>
        <taxon>Fungi</taxon>
        <taxon>Dikarya</taxon>
        <taxon>Ascomycota</taxon>
        <taxon>Pezizomycotina</taxon>
        <taxon>Eurotiomycetes</taxon>
        <taxon>Chaetothyriomycetidae</taxon>
        <taxon>Chaetothyriales</taxon>
        <taxon>Trichomeriaceae</taxon>
        <taxon>Knufia</taxon>
    </lineage>
</organism>
<protein>
    <recommendedName>
        <fullName evidence="3">Catalase</fullName>
    </recommendedName>
</protein>
<sequence length="362" mass="41294">MADNKYIKFDDPAVEPAVNAEAQLQKELFRIIKRTQEHNFSMHRHAFPATHVKTQAIVKGTLTITPDLPAELAHGIASPENAKHPHPIAMRFANEPSFLQDDRAPGPRGCGMKIFDVSGTFMDDVGSRTRTQDLTFNNAPVLELRDLPTTLQIFTIRERHFRNPDEIANDPDMKKRDDLKLQQAPMQLPNRHFLSYVMYSQSAYRWGPYVAKYALFPTGEFQSALEESHTITEESSPEQHSVWLKEWFNGENDATYDLRVQLCEDISGQSVEDASVQWDESKYPFRTVGSIVLPVGQDVFGAERRAFWDDGMKLNVWYGLEEHRPLGSVNRLRRELYANSVAFRADMNAQEVRAVGSVDEIP</sequence>
<dbReference type="PANTHER" id="PTHR36195">
    <property type="entry name" value="DOMAIN PROTEIN, PUTATIVE (AFU_ORTHOLOGUE AFUA_5G01990)-RELATED-RELATED"/>
    <property type="match status" value="1"/>
</dbReference>
<evidence type="ECO:0000313" key="2">
    <source>
        <dbReference type="Proteomes" id="UP001334248"/>
    </source>
</evidence>
<accession>A0ABR0RHW5</accession>
<dbReference type="InterPro" id="IPR020835">
    <property type="entry name" value="Catalase_sf"/>
</dbReference>
<dbReference type="EMBL" id="JAVHJV010000010">
    <property type="protein sequence ID" value="KAK5939773.1"/>
    <property type="molecule type" value="Genomic_DNA"/>
</dbReference>
<dbReference type="Gene3D" id="2.40.180.10">
    <property type="entry name" value="Catalase core domain"/>
    <property type="match status" value="1"/>
</dbReference>
<dbReference type="RefSeq" id="XP_064727863.1">
    <property type="nucleotide sequence ID" value="XM_064876556.1"/>
</dbReference>
<dbReference type="GeneID" id="90001604"/>
<dbReference type="PANTHER" id="PTHR36195:SF4">
    <property type="entry name" value="DOMAIN PROTEIN, PUTATIVE (AFU_ORTHOLOGUE AFUA_5G01990)-RELATED"/>
    <property type="match status" value="1"/>
</dbReference>
<comment type="caution">
    <text evidence="1">The sequence shown here is derived from an EMBL/GenBank/DDBJ whole genome shotgun (WGS) entry which is preliminary data.</text>
</comment>
<keyword evidence="2" id="KW-1185">Reference proteome</keyword>
<evidence type="ECO:0008006" key="3">
    <source>
        <dbReference type="Google" id="ProtNLM"/>
    </source>
</evidence>
<proteinExistence type="predicted"/>
<name>A0ABR0RHW5_9EURO</name>